<dbReference type="InterPro" id="IPR040442">
    <property type="entry name" value="Pyrv_kinase-like_dom_sf"/>
</dbReference>
<accession>A0A233RJ01</accession>
<organism evidence="7 8">
    <name type="scientific">Oceanimonas doudoroffii</name>
    <dbReference type="NCBI Taxonomy" id="84158"/>
    <lineage>
        <taxon>Bacteria</taxon>
        <taxon>Pseudomonadati</taxon>
        <taxon>Pseudomonadota</taxon>
        <taxon>Gammaproteobacteria</taxon>
        <taxon>Aeromonadales</taxon>
        <taxon>Aeromonadaceae</taxon>
        <taxon>Oceanimonas</taxon>
    </lineage>
</organism>
<evidence type="ECO:0000256" key="4">
    <source>
        <dbReference type="PIRSR" id="PIRSR015582-1"/>
    </source>
</evidence>
<keyword evidence="2 5" id="KW-0479">Metal-binding</keyword>
<gene>
    <name evidence="7" type="ORF">B6S08_07785</name>
</gene>
<dbReference type="PANTHER" id="PTHR32308:SF10">
    <property type="entry name" value="CITRATE LYASE SUBUNIT BETA"/>
    <property type="match status" value="1"/>
</dbReference>
<keyword evidence="8" id="KW-1185">Reference proteome</keyword>
<dbReference type="Pfam" id="PF03328">
    <property type="entry name" value="HpcH_HpaI"/>
    <property type="match status" value="1"/>
</dbReference>
<feature type="binding site" evidence="5">
    <location>
        <position position="143"/>
    </location>
    <ligand>
        <name>Mg(2+)</name>
        <dbReference type="ChEBI" id="CHEBI:18420"/>
    </ligand>
</feature>
<evidence type="ECO:0000256" key="5">
    <source>
        <dbReference type="PIRSR" id="PIRSR015582-2"/>
    </source>
</evidence>
<feature type="domain" description="HpcH/HpaI aldolase/citrate lyase" evidence="6">
    <location>
        <begin position="7"/>
        <end position="218"/>
    </location>
</feature>
<protein>
    <submittedName>
        <fullName evidence="7">CoA ester lyase</fullName>
    </submittedName>
</protein>
<dbReference type="InterPro" id="IPR015813">
    <property type="entry name" value="Pyrv/PenolPyrv_kinase-like_dom"/>
</dbReference>
<feature type="binding site" evidence="4">
    <location>
        <position position="66"/>
    </location>
    <ligand>
        <name>substrate</name>
    </ligand>
</feature>
<name>A0A233RJ01_9GAMM</name>
<dbReference type="Proteomes" id="UP000242757">
    <property type="component" value="Unassembled WGS sequence"/>
</dbReference>
<evidence type="ECO:0000259" key="6">
    <source>
        <dbReference type="Pfam" id="PF03328"/>
    </source>
</evidence>
<evidence type="ECO:0000256" key="2">
    <source>
        <dbReference type="ARBA" id="ARBA00022723"/>
    </source>
</evidence>
<proteinExistence type="predicted"/>
<dbReference type="Gene3D" id="3.20.20.60">
    <property type="entry name" value="Phosphoenolpyruvate-binding domains"/>
    <property type="match status" value="1"/>
</dbReference>
<sequence length="279" mass="29809">MNINALQTLLFVPANRPERFDKALNSGADAVIIDLEDAVPPAEKDAARATLAGWLISRPPASVLVRINGTDSPWFNQDMALCRSDAVAAVVVPKAEDPDALNELANVTDKPLLPFIESALALARLDAIACANGVARLLFGQLDMALDLAMDYPPPADEPQDQTPFLPIRSQLVVCSRVYGLAAPLDAVYTAFNDDAGLTAYVREGMKLGFGGILLVHPRQVAPAHLAMAPSPAQRAWAERVLAAEQRVRGAVVAVGEHMVDSPVMARARRILGQGERPA</sequence>
<dbReference type="PIRSF" id="PIRSF015582">
    <property type="entry name" value="Cit_lyase_B"/>
    <property type="match status" value="1"/>
</dbReference>
<keyword evidence="3 5" id="KW-0460">Magnesium</keyword>
<dbReference type="SUPFAM" id="SSF51621">
    <property type="entry name" value="Phosphoenolpyruvate/pyruvate domain"/>
    <property type="match status" value="1"/>
</dbReference>
<dbReference type="InterPro" id="IPR005000">
    <property type="entry name" value="Aldolase/citrate-lyase_domain"/>
</dbReference>
<dbReference type="OrthoDB" id="6831788at2"/>
<dbReference type="EMBL" id="NBIM01000001">
    <property type="protein sequence ID" value="OXY83375.1"/>
    <property type="molecule type" value="Genomic_DNA"/>
</dbReference>
<evidence type="ECO:0000256" key="1">
    <source>
        <dbReference type="ARBA" id="ARBA00001946"/>
    </source>
</evidence>
<dbReference type="GO" id="GO:0016829">
    <property type="term" value="F:lyase activity"/>
    <property type="evidence" value="ECO:0007669"/>
    <property type="project" value="UniProtKB-KW"/>
</dbReference>
<dbReference type="PANTHER" id="PTHR32308">
    <property type="entry name" value="LYASE BETA SUBUNIT, PUTATIVE (AFU_ORTHOLOGUE AFUA_4G13030)-RELATED"/>
    <property type="match status" value="1"/>
</dbReference>
<dbReference type="AlphaFoldDB" id="A0A233RJ01"/>
<keyword evidence="7" id="KW-0456">Lyase</keyword>
<reference evidence="7 8" key="1">
    <citation type="submission" date="2017-08" db="EMBL/GenBank/DDBJ databases">
        <title>A Genome Sequence of Oceanimonas doudoroffii ATCC 27123T.</title>
        <authorList>
            <person name="Brennan M.A."/>
            <person name="Maclea K.S."/>
            <person name="Mcclelland W.D."/>
            <person name="Trachtenberg A.M."/>
        </authorList>
    </citation>
    <scope>NUCLEOTIDE SEQUENCE [LARGE SCALE GENOMIC DNA]</scope>
    <source>
        <strain evidence="7 8">ATCC 27123</strain>
    </source>
</reference>
<dbReference type="RefSeq" id="WP_094200149.1">
    <property type="nucleotide sequence ID" value="NZ_NBIM01000001.1"/>
</dbReference>
<dbReference type="GO" id="GO:0006107">
    <property type="term" value="P:oxaloacetate metabolic process"/>
    <property type="evidence" value="ECO:0007669"/>
    <property type="project" value="TreeGrafter"/>
</dbReference>
<comment type="caution">
    <text evidence="7">The sequence shown here is derived from an EMBL/GenBank/DDBJ whole genome shotgun (WGS) entry which is preliminary data.</text>
</comment>
<dbReference type="GO" id="GO:0000287">
    <property type="term" value="F:magnesium ion binding"/>
    <property type="evidence" value="ECO:0007669"/>
    <property type="project" value="TreeGrafter"/>
</dbReference>
<feature type="binding site" evidence="5">
    <location>
        <position position="117"/>
    </location>
    <ligand>
        <name>Mg(2+)</name>
        <dbReference type="ChEBI" id="CHEBI:18420"/>
    </ligand>
</feature>
<evidence type="ECO:0000313" key="7">
    <source>
        <dbReference type="EMBL" id="OXY83375.1"/>
    </source>
</evidence>
<feature type="binding site" evidence="4">
    <location>
        <position position="117"/>
    </location>
    <ligand>
        <name>substrate</name>
    </ligand>
</feature>
<evidence type="ECO:0000313" key="8">
    <source>
        <dbReference type="Proteomes" id="UP000242757"/>
    </source>
</evidence>
<evidence type="ECO:0000256" key="3">
    <source>
        <dbReference type="ARBA" id="ARBA00022842"/>
    </source>
</evidence>
<dbReference type="InterPro" id="IPR011206">
    <property type="entry name" value="Citrate_lyase_beta/mcl1/mcl2"/>
</dbReference>
<comment type="cofactor">
    <cofactor evidence="1">
        <name>Mg(2+)</name>
        <dbReference type="ChEBI" id="CHEBI:18420"/>
    </cofactor>
</comment>